<dbReference type="GO" id="GO:0016746">
    <property type="term" value="F:acyltransferase activity"/>
    <property type="evidence" value="ECO:0007669"/>
    <property type="project" value="InterPro"/>
</dbReference>
<dbReference type="InterPro" id="IPR001078">
    <property type="entry name" value="2-oxoacid_DH_actylTfrase"/>
</dbReference>
<reference evidence="2 3" key="1">
    <citation type="submission" date="2007-03" db="EMBL/GenBank/DDBJ databases">
        <authorList>
            <person name="Stal L."/>
            <person name="Ferriera S."/>
            <person name="Johnson J."/>
            <person name="Kravitz S."/>
            <person name="Beeson K."/>
            <person name="Sutton G."/>
            <person name="Rogers Y.-H."/>
            <person name="Friedman R."/>
            <person name="Frazier M."/>
            <person name="Venter J.C."/>
        </authorList>
    </citation>
    <scope>NUCLEOTIDE SEQUENCE [LARGE SCALE GENOMIC DNA]</scope>
    <source>
        <strain evidence="2 3">CCY0110</strain>
    </source>
</reference>
<organism evidence="2 3">
    <name type="scientific">Crocosphaera chwakensis CCY0110</name>
    <dbReference type="NCBI Taxonomy" id="391612"/>
    <lineage>
        <taxon>Bacteria</taxon>
        <taxon>Bacillati</taxon>
        <taxon>Cyanobacteriota</taxon>
        <taxon>Cyanophyceae</taxon>
        <taxon>Oscillatoriophycideae</taxon>
        <taxon>Chroococcales</taxon>
        <taxon>Aphanothecaceae</taxon>
        <taxon>Crocosphaera</taxon>
        <taxon>Crocosphaera chwakensis</taxon>
    </lineage>
</organism>
<evidence type="ECO:0000259" key="1">
    <source>
        <dbReference type="Pfam" id="PF00198"/>
    </source>
</evidence>
<dbReference type="Proteomes" id="UP000003781">
    <property type="component" value="Unassembled WGS sequence"/>
</dbReference>
<dbReference type="Pfam" id="PF00198">
    <property type="entry name" value="2-oxoacid_dh"/>
    <property type="match status" value="1"/>
</dbReference>
<dbReference type="AlphaFoldDB" id="A3II51"/>
<gene>
    <name evidence="2" type="ORF">CY0110_16847</name>
</gene>
<keyword evidence="2" id="KW-0808">Transferase</keyword>
<feature type="domain" description="2-oxoacid dehydrogenase acyltransferase catalytic" evidence="1">
    <location>
        <begin position="1"/>
        <end position="33"/>
    </location>
</feature>
<comment type="caution">
    <text evidence="2">The sequence shown here is derived from an EMBL/GenBank/DDBJ whole genome shotgun (WGS) entry which is preliminary data.</text>
</comment>
<proteinExistence type="predicted"/>
<accession>A3II51</accession>
<dbReference type="Gene3D" id="3.30.559.10">
    <property type="entry name" value="Chloramphenicol acetyltransferase-like domain"/>
    <property type="match status" value="1"/>
</dbReference>
<name>A3II51_9CHRO</name>
<evidence type="ECO:0000313" key="3">
    <source>
        <dbReference type="Proteomes" id="UP000003781"/>
    </source>
</evidence>
<dbReference type="InterPro" id="IPR023213">
    <property type="entry name" value="CAT-like_dom_sf"/>
</dbReference>
<dbReference type="EMBL" id="AAXW01000002">
    <property type="protein sequence ID" value="EAZ93483.1"/>
    <property type="molecule type" value="Genomic_DNA"/>
</dbReference>
<evidence type="ECO:0000313" key="2">
    <source>
        <dbReference type="EMBL" id="EAZ93483.1"/>
    </source>
</evidence>
<sequence>MAVNITCDHRVIYGSHAAAFLQEFANLLETDVQSLTM</sequence>
<dbReference type="eggNOG" id="COG0508">
    <property type="taxonomic scope" value="Bacteria"/>
</dbReference>
<keyword evidence="3" id="KW-1185">Reference proteome</keyword>
<protein>
    <submittedName>
        <fullName evidence="2">Dihydrolipoamide acetyltransferase</fullName>
    </submittedName>
</protein>
<dbReference type="SUPFAM" id="SSF52777">
    <property type="entry name" value="CoA-dependent acyltransferases"/>
    <property type="match status" value="1"/>
</dbReference>